<dbReference type="NCBIfam" id="NF003843">
    <property type="entry name" value="PRK05422.1"/>
    <property type="match status" value="1"/>
</dbReference>
<protein>
    <recommendedName>
        <fullName evidence="3">SsrA-binding protein</fullName>
    </recommendedName>
    <alternativeName>
        <fullName evidence="3">Small protein B</fullName>
    </alternativeName>
</protein>
<name>A0A1F2UKG9_9ACTN</name>
<dbReference type="GO" id="GO:0003723">
    <property type="term" value="F:RNA binding"/>
    <property type="evidence" value="ECO:0007669"/>
    <property type="project" value="UniProtKB-UniRule"/>
</dbReference>
<dbReference type="PANTHER" id="PTHR30308:SF2">
    <property type="entry name" value="SSRA-BINDING PROTEIN"/>
    <property type="match status" value="1"/>
</dbReference>
<dbReference type="InterPro" id="IPR020081">
    <property type="entry name" value="SsrA-bd_prot_CS"/>
</dbReference>
<dbReference type="CDD" id="cd09294">
    <property type="entry name" value="SmpB"/>
    <property type="match status" value="1"/>
</dbReference>
<evidence type="ECO:0000313" key="5">
    <source>
        <dbReference type="Proteomes" id="UP000178086"/>
    </source>
</evidence>
<keyword evidence="1 3" id="KW-0963">Cytoplasm</keyword>
<dbReference type="Proteomes" id="UP000178086">
    <property type="component" value="Unassembled WGS sequence"/>
</dbReference>
<dbReference type="InterPro" id="IPR023620">
    <property type="entry name" value="SmpB"/>
</dbReference>
<dbReference type="PROSITE" id="PS01317">
    <property type="entry name" value="SSRP"/>
    <property type="match status" value="1"/>
</dbReference>
<evidence type="ECO:0000256" key="1">
    <source>
        <dbReference type="ARBA" id="ARBA00022490"/>
    </source>
</evidence>
<evidence type="ECO:0000313" key="4">
    <source>
        <dbReference type="EMBL" id="OFW33490.1"/>
    </source>
</evidence>
<dbReference type="InterPro" id="IPR000037">
    <property type="entry name" value="SsrA-bd_prot"/>
</dbReference>
<sequence>MKTERVAAKNRKAYHDYHIDETYEAGIELKGSEVKSIRAGKINLRDSYARIDDGEMWLFNVHISPYSHVDKFTQPDPIRPRKLLLHKKEILRLIGKTKEKGYTLIPLKVYFNNRGKAKVEIGLARGKLLHDKRKDISERTAKRDIERALRERQKQ</sequence>
<dbReference type="EMBL" id="MELI01000066">
    <property type="protein sequence ID" value="OFW33490.1"/>
    <property type="molecule type" value="Genomic_DNA"/>
</dbReference>
<comment type="function">
    <text evidence="3">Required for rescue of stalled ribosomes mediated by trans-translation. Binds to transfer-messenger RNA (tmRNA), required for stable association of tmRNA with ribosomes. tmRNA and SmpB together mimic tRNA shape, replacing the anticodon stem-loop with SmpB. tmRNA is encoded by the ssrA gene; the 2 termini fold to resemble tRNA(Ala) and it encodes a 'tag peptide', a short internal open reading frame. During trans-translation Ala-aminoacylated tmRNA acts like a tRNA, entering the A-site of stalled ribosomes, displacing the stalled mRNA. The ribosome then switches to translate the ORF on the tmRNA; the nascent peptide is terminated with the 'tag peptide' encoded by the tmRNA and targeted for degradation. The ribosome is freed to recommence translation, which seems to be the essential function of trans-translation.</text>
</comment>
<dbReference type="SUPFAM" id="SSF74982">
    <property type="entry name" value="Small protein B (SmpB)"/>
    <property type="match status" value="1"/>
</dbReference>
<dbReference type="HAMAP" id="MF_00023">
    <property type="entry name" value="SmpB"/>
    <property type="match status" value="1"/>
</dbReference>
<comment type="subcellular location">
    <subcellularLocation>
        <location evidence="3">Cytoplasm</location>
    </subcellularLocation>
    <text evidence="3">The tmRNA-SmpB complex associates with stalled 70S ribosomes.</text>
</comment>
<organism evidence="4 5">
    <name type="scientific">Candidatus Aquicultor primus</name>
    <dbReference type="NCBI Taxonomy" id="1797195"/>
    <lineage>
        <taxon>Bacteria</taxon>
        <taxon>Bacillati</taxon>
        <taxon>Actinomycetota</taxon>
        <taxon>Candidatus Aquicultoria</taxon>
        <taxon>Candidatus Aquicultorales</taxon>
        <taxon>Candidatus Aquicultoraceae</taxon>
        <taxon>Candidatus Aquicultor</taxon>
    </lineage>
</organism>
<reference evidence="4 5" key="1">
    <citation type="journal article" date="2016" name="Nat. Commun.">
        <title>Thousands of microbial genomes shed light on interconnected biogeochemical processes in an aquifer system.</title>
        <authorList>
            <person name="Anantharaman K."/>
            <person name="Brown C.T."/>
            <person name="Hug L.A."/>
            <person name="Sharon I."/>
            <person name="Castelle C.J."/>
            <person name="Probst A.J."/>
            <person name="Thomas B.C."/>
            <person name="Singh A."/>
            <person name="Wilkins M.J."/>
            <person name="Karaoz U."/>
            <person name="Brodie E.L."/>
            <person name="Williams K.H."/>
            <person name="Hubbard S.S."/>
            <person name="Banfield J.F."/>
        </authorList>
    </citation>
    <scope>NUCLEOTIDE SEQUENCE [LARGE SCALE GENOMIC DNA]</scope>
</reference>
<dbReference type="GO" id="GO:0070929">
    <property type="term" value="P:trans-translation"/>
    <property type="evidence" value="ECO:0007669"/>
    <property type="project" value="UniProtKB-UniRule"/>
</dbReference>
<evidence type="ECO:0000256" key="3">
    <source>
        <dbReference type="HAMAP-Rule" id="MF_00023"/>
    </source>
</evidence>
<dbReference type="PANTHER" id="PTHR30308">
    <property type="entry name" value="TMRNA-BINDING COMPONENT OF TRANS-TRANSLATION TAGGING COMPLEX"/>
    <property type="match status" value="1"/>
</dbReference>
<dbReference type="GO" id="GO:0005829">
    <property type="term" value="C:cytosol"/>
    <property type="evidence" value="ECO:0007669"/>
    <property type="project" value="TreeGrafter"/>
</dbReference>
<dbReference type="GO" id="GO:0070930">
    <property type="term" value="P:trans-translation-dependent protein tagging"/>
    <property type="evidence" value="ECO:0007669"/>
    <property type="project" value="TreeGrafter"/>
</dbReference>
<dbReference type="NCBIfam" id="TIGR00086">
    <property type="entry name" value="smpB"/>
    <property type="match status" value="1"/>
</dbReference>
<dbReference type="AlphaFoldDB" id="A0A1F2UKG9"/>
<dbReference type="Gene3D" id="2.40.280.10">
    <property type="match status" value="1"/>
</dbReference>
<dbReference type="Pfam" id="PF01668">
    <property type="entry name" value="SmpB"/>
    <property type="match status" value="1"/>
</dbReference>
<comment type="similarity">
    <text evidence="3">Belongs to the SmpB family.</text>
</comment>
<comment type="caution">
    <text evidence="4">The sequence shown here is derived from an EMBL/GenBank/DDBJ whole genome shotgun (WGS) entry which is preliminary data.</text>
</comment>
<evidence type="ECO:0000256" key="2">
    <source>
        <dbReference type="ARBA" id="ARBA00022884"/>
    </source>
</evidence>
<accession>A0A1F2UKG9</accession>
<keyword evidence="2 3" id="KW-0694">RNA-binding</keyword>
<gene>
    <name evidence="3" type="primary">smpB</name>
    <name evidence="4" type="ORF">A2074_04895</name>
</gene>
<proteinExistence type="inferred from homology"/>